<proteinExistence type="predicted"/>
<dbReference type="AlphaFoldDB" id="A0A0V1N220"/>
<protein>
    <submittedName>
        <fullName evidence="1">Uncharacterized protein</fullName>
    </submittedName>
</protein>
<accession>A0A0V1N220</accession>
<comment type="caution">
    <text evidence="1">The sequence shown here is derived from an EMBL/GenBank/DDBJ whole genome shotgun (WGS) entry which is preliminary data.</text>
</comment>
<name>A0A0V1N220_9BILA</name>
<keyword evidence="2" id="KW-1185">Reference proteome</keyword>
<organism evidence="1 2">
    <name type="scientific">Trichinella papuae</name>
    <dbReference type="NCBI Taxonomy" id="268474"/>
    <lineage>
        <taxon>Eukaryota</taxon>
        <taxon>Metazoa</taxon>
        <taxon>Ecdysozoa</taxon>
        <taxon>Nematoda</taxon>
        <taxon>Enoplea</taxon>
        <taxon>Dorylaimia</taxon>
        <taxon>Trichinellida</taxon>
        <taxon>Trichinellidae</taxon>
        <taxon>Trichinella</taxon>
    </lineage>
</organism>
<gene>
    <name evidence="1" type="ORF">T10_6928</name>
</gene>
<evidence type="ECO:0000313" key="2">
    <source>
        <dbReference type="Proteomes" id="UP000054843"/>
    </source>
</evidence>
<reference evidence="1 2" key="1">
    <citation type="submission" date="2015-01" db="EMBL/GenBank/DDBJ databases">
        <title>Evolution of Trichinella species and genotypes.</title>
        <authorList>
            <person name="Korhonen P.K."/>
            <person name="Edoardo P."/>
            <person name="Giuseppe L.R."/>
            <person name="Gasser R.B."/>
        </authorList>
    </citation>
    <scope>NUCLEOTIDE SEQUENCE [LARGE SCALE GENOMIC DNA]</scope>
    <source>
        <strain evidence="1">ISS1980</strain>
    </source>
</reference>
<evidence type="ECO:0000313" key="1">
    <source>
        <dbReference type="EMBL" id="KRZ77868.1"/>
    </source>
</evidence>
<dbReference type="Proteomes" id="UP000054843">
    <property type="component" value="Unassembled WGS sequence"/>
</dbReference>
<sequence length="126" mass="15100">MKIYIVFKIQNNYVNATKICHTISQINLTALMSHWLKLFCNWSFLSDEFCQIHVVYKFEFATIKLCNCFFCQGNYIVIRNIAVHIDEIAYLLFIEVKLTNLWTIYWRNESMNVLCCIVKESNFEEF</sequence>
<dbReference type="EMBL" id="JYDO01000016">
    <property type="protein sequence ID" value="KRZ77868.1"/>
    <property type="molecule type" value="Genomic_DNA"/>
</dbReference>